<dbReference type="CDD" id="cd02966">
    <property type="entry name" value="TlpA_like_family"/>
    <property type="match status" value="1"/>
</dbReference>
<keyword evidence="5" id="KW-1185">Reference proteome</keyword>
<proteinExistence type="predicted"/>
<dbReference type="GO" id="GO:0016209">
    <property type="term" value="F:antioxidant activity"/>
    <property type="evidence" value="ECO:0007669"/>
    <property type="project" value="InterPro"/>
</dbReference>
<name>A0A4U0GR71_9SPHI</name>
<feature type="chain" id="PRO_5020214131" evidence="2">
    <location>
        <begin position="22"/>
        <end position="391"/>
    </location>
</feature>
<evidence type="ECO:0000313" key="4">
    <source>
        <dbReference type="EMBL" id="TJY60092.1"/>
    </source>
</evidence>
<feature type="signal peptide" evidence="2">
    <location>
        <begin position="1"/>
        <end position="21"/>
    </location>
</feature>
<dbReference type="PROSITE" id="PS00194">
    <property type="entry name" value="THIOREDOXIN_1"/>
    <property type="match status" value="1"/>
</dbReference>
<comment type="caution">
    <text evidence="4">The sequence shown here is derived from an EMBL/GenBank/DDBJ whole genome shotgun (WGS) entry which is preliminary data.</text>
</comment>
<accession>A0A4U0GR71</accession>
<dbReference type="AlphaFoldDB" id="A0A4U0GR71"/>
<evidence type="ECO:0000259" key="3">
    <source>
        <dbReference type="PROSITE" id="PS51352"/>
    </source>
</evidence>
<gene>
    <name evidence="4" type="ORF">FAZ19_23395</name>
</gene>
<dbReference type="EMBL" id="SUKA01000013">
    <property type="protein sequence ID" value="TJY60092.1"/>
    <property type="molecule type" value="Genomic_DNA"/>
</dbReference>
<organism evidence="4 5">
    <name type="scientific">Sphingobacterium alkalisoli</name>
    <dbReference type="NCBI Taxonomy" id="1874115"/>
    <lineage>
        <taxon>Bacteria</taxon>
        <taxon>Pseudomonadati</taxon>
        <taxon>Bacteroidota</taxon>
        <taxon>Sphingobacteriia</taxon>
        <taxon>Sphingobacteriales</taxon>
        <taxon>Sphingobacteriaceae</taxon>
        <taxon>Sphingobacterium</taxon>
    </lineage>
</organism>
<dbReference type="PANTHER" id="PTHR42852:SF17">
    <property type="entry name" value="THIOREDOXIN-LIKE PROTEIN HI_1115"/>
    <property type="match status" value="1"/>
</dbReference>
<dbReference type="OrthoDB" id="634996at2"/>
<dbReference type="RefSeq" id="WP_136823206.1">
    <property type="nucleotide sequence ID" value="NZ_BMJX01000014.1"/>
</dbReference>
<evidence type="ECO:0000313" key="5">
    <source>
        <dbReference type="Proteomes" id="UP000309872"/>
    </source>
</evidence>
<dbReference type="SUPFAM" id="SSF81901">
    <property type="entry name" value="HCP-like"/>
    <property type="match status" value="1"/>
</dbReference>
<dbReference type="PANTHER" id="PTHR42852">
    <property type="entry name" value="THIOL:DISULFIDE INTERCHANGE PROTEIN DSBE"/>
    <property type="match status" value="1"/>
</dbReference>
<sequence length="391" mass="43814">MKKILLLIAILSTGYSGYSQQAQPAYQASLDSLKIFIDPLKKEAILERLVKEHPDDSFDQYRAALVDNFVVAKNPEKALFHFNKIAETARIMYVGSVATGIMAFDLKAAETLIEQELANSTNAPEDRQFLLHLYSQVMAKQGDYKKAFAAIKECYENAIRKTAVLTAEYYYLMSKTGGYKEALPELEKAVLAGLANDEYKAELKSAYAKVNPGKDSNAYLAALTNQFEEKYKTAIAAKMIDEQAPNFKVTDIKGNEVSLSDFKDKIVVLDFWATWCGPCKKSLPAMQMLVNKYKKDPNVKFLFIHTWETVKDPKSDAVNYLLTHDLDLPLYMDLKDPDTKKNPAVSSFGVNGIPAKFVIDGNGKIRFKSSGLTWPDEAAVRELTTMIELCL</sequence>
<feature type="domain" description="Thioredoxin" evidence="3">
    <location>
        <begin position="238"/>
        <end position="391"/>
    </location>
</feature>
<dbReference type="InterPro" id="IPR050553">
    <property type="entry name" value="Thioredoxin_ResA/DsbE_sf"/>
</dbReference>
<dbReference type="InterPro" id="IPR000866">
    <property type="entry name" value="AhpC/TSA"/>
</dbReference>
<dbReference type="GO" id="GO:0016491">
    <property type="term" value="F:oxidoreductase activity"/>
    <property type="evidence" value="ECO:0007669"/>
    <property type="project" value="InterPro"/>
</dbReference>
<protein>
    <submittedName>
        <fullName evidence="4">Redoxin domain-containing protein</fullName>
    </submittedName>
</protein>
<evidence type="ECO:0000256" key="1">
    <source>
        <dbReference type="ARBA" id="ARBA00023284"/>
    </source>
</evidence>
<reference evidence="4 5" key="1">
    <citation type="submission" date="2019-04" db="EMBL/GenBank/DDBJ databases">
        <title>Sphingobacterium olei sp. nov., isolated from oil-contaminated soil.</title>
        <authorList>
            <person name="Liu B."/>
        </authorList>
    </citation>
    <scope>NUCLEOTIDE SEQUENCE [LARGE SCALE GENOMIC DNA]</scope>
    <source>
        <strain evidence="4 5">Y3L14</strain>
    </source>
</reference>
<dbReference type="InterPro" id="IPR017937">
    <property type="entry name" value="Thioredoxin_CS"/>
</dbReference>
<keyword evidence="2" id="KW-0732">Signal</keyword>
<dbReference type="Pfam" id="PF00578">
    <property type="entry name" value="AhpC-TSA"/>
    <property type="match status" value="1"/>
</dbReference>
<dbReference type="InterPro" id="IPR036249">
    <property type="entry name" value="Thioredoxin-like_sf"/>
</dbReference>
<keyword evidence="1" id="KW-0676">Redox-active center</keyword>
<dbReference type="InterPro" id="IPR013766">
    <property type="entry name" value="Thioredoxin_domain"/>
</dbReference>
<dbReference type="SUPFAM" id="SSF52833">
    <property type="entry name" value="Thioredoxin-like"/>
    <property type="match status" value="1"/>
</dbReference>
<evidence type="ECO:0000256" key="2">
    <source>
        <dbReference type="SAM" id="SignalP"/>
    </source>
</evidence>
<dbReference type="PROSITE" id="PS51352">
    <property type="entry name" value="THIOREDOXIN_2"/>
    <property type="match status" value="1"/>
</dbReference>
<dbReference type="Proteomes" id="UP000309872">
    <property type="component" value="Unassembled WGS sequence"/>
</dbReference>
<dbReference type="Gene3D" id="3.40.30.10">
    <property type="entry name" value="Glutaredoxin"/>
    <property type="match status" value="1"/>
</dbReference>